<gene>
    <name evidence="2" type="ORF">Cgig2_016838</name>
</gene>
<evidence type="ECO:0000256" key="1">
    <source>
        <dbReference type="SAM" id="MobiDB-lite"/>
    </source>
</evidence>
<feature type="compositionally biased region" description="Acidic residues" evidence="1">
    <location>
        <begin position="187"/>
        <end position="197"/>
    </location>
</feature>
<evidence type="ECO:0000313" key="2">
    <source>
        <dbReference type="EMBL" id="KAJ8420795.1"/>
    </source>
</evidence>
<evidence type="ECO:0000313" key="3">
    <source>
        <dbReference type="Proteomes" id="UP001153076"/>
    </source>
</evidence>
<dbReference type="Proteomes" id="UP001153076">
    <property type="component" value="Unassembled WGS sequence"/>
</dbReference>
<accession>A0A9Q1GKJ7</accession>
<feature type="region of interest" description="Disordered" evidence="1">
    <location>
        <begin position="211"/>
        <end position="240"/>
    </location>
</feature>
<feature type="region of interest" description="Disordered" evidence="1">
    <location>
        <begin position="165"/>
        <end position="197"/>
    </location>
</feature>
<protein>
    <submittedName>
        <fullName evidence="2">Uncharacterized protein</fullName>
    </submittedName>
</protein>
<keyword evidence="3" id="KW-1185">Reference proteome</keyword>
<reference evidence="2" key="1">
    <citation type="submission" date="2022-04" db="EMBL/GenBank/DDBJ databases">
        <title>Carnegiea gigantea Genome sequencing and assembly v2.</title>
        <authorList>
            <person name="Copetti D."/>
            <person name="Sanderson M.J."/>
            <person name="Burquez A."/>
            <person name="Wojciechowski M.F."/>
        </authorList>
    </citation>
    <scope>NUCLEOTIDE SEQUENCE</scope>
    <source>
        <strain evidence="2">SGP5-SGP5p</strain>
        <tissue evidence="2">Aerial part</tissue>
    </source>
</reference>
<organism evidence="2 3">
    <name type="scientific">Carnegiea gigantea</name>
    <dbReference type="NCBI Taxonomy" id="171969"/>
    <lineage>
        <taxon>Eukaryota</taxon>
        <taxon>Viridiplantae</taxon>
        <taxon>Streptophyta</taxon>
        <taxon>Embryophyta</taxon>
        <taxon>Tracheophyta</taxon>
        <taxon>Spermatophyta</taxon>
        <taxon>Magnoliopsida</taxon>
        <taxon>eudicotyledons</taxon>
        <taxon>Gunneridae</taxon>
        <taxon>Pentapetalae</taxon>
        <taxon>Caryophyllales</taxon>
        <taxon>Cactineae</taxon>
        <taxon>Cactaceae</taxon>
        <taxon>Cactoideae</taxon>
        <taxon>Echinocereeae</taxon>
        <taxon>Carnegiea</taxon>
    </lineage>
</organism>
<dbReference type="AlphaFoldDB" id="A0A9Q1GKJ7"/>
<proteinExistence type="predicted"/>
<dbReference type="PANTHER" id="PTHR34835">
    <property type="entry name" value="OS07G0283600 PROTEIN-RELATED"/>
    <property type="match status" value="1"/>
</dbReference>
<dbReference type="EMBL" id="JAKOGI010003142">
    <property type="protein sequence ID" value="KAJ8420795.1"/>
    <property type="molecule type" value="Genomic_DNA"/>
</dbReference>
<sequence>MYVTLGVPFGGREIIEISKSSTDVEYDKDGSESFKRNFIIYFVNCFFSRPKSRYYSKSILKFIKDVSQIASLDWCEFVMDKLITSVRHYKESTDAKGDKTSNDSGAPSFSPTLSLHKLDSEDQISRTVLVADASVTIEKEDHHEDVVLAQQTIIPSYSLWLGLSQSDSQSPIPHTTSVPNPSTAGFNEDDGREDDDDVNRELRVKKLAKIKSKKVEQKKGSPRAYSEQRAPHSRKPKLTKEVLLQKDHDRRVGTTRTLENSKEVGLSDALKKRQPENLPLAYCSLYVIRLTKLDIELSQDELVISEYVFGKVKDVDDSEPLFDGCGDQEATRISMATLKPGEEVKINVINI</sequence>
<feature type="compositionally biased region" description="Polar residues" evidence="1">
    <location>
        <begin position="165"/>
        <end position="185"/>
    </location>
</feature>
<name>A0A9Q1GKJ7_9CARY</name>
<dbReference type="OrthoDB" id="1001981at2759"/>
<comment type="caution">
    <text evidence="2">The sequence shown here is derived from an EMBL/GenBank/DDBJ whole genome shotgun (WGS) entry which is preliminary data.</text>
</comment>